<dbReference type="InterPro" id="IPR001179">
    <property type="entry name" value="PPIase_FKBP_dom"/>
</dbReference>
<protein>
    <recommendedName>
        <fullName evidence="1">peptidylprolyl isomerase</fullName>
        <ecNumber evidence="1">5.2.1.8</ecNumber>
    </recommendedName>
</protein>
<keyword evidence="1" id="KW-0413">Isomerase</keyword>
<accession>A0AAW1RKK4</accession>
<organism evidence="4 5">
    <name type="scientific">Elliptochloris bilobata</name>
    <dbReference type="NCBI Taxonomy" id="381761"/>
    <lineage>
        <taxon>Eukaryota</taxon>
        <taxon>Viridiplantae</taxon>
        <taxon>Chlorophyta</taxon>
        <taxon>core chlorophytes</taxon>
        <taxon>Trebouxiophyceae</taxon>
        <taxon>Trebouxiophyceae incertae sedis</taxon>
        <taxon>Elliptochloris clade</taxon>
        <taxon>Elliptochloris</taxon>
    </lineage>
</organism>
<evidence type="ECO:0000256" key="2">
    <source>
        <dbReference type="SAM" id="MobiDB-lite"/>
    </source>
</evidence>
<dbReference type="Proteomes" id="UP001445335">
    <property type="component" value="Unassembled WGS sequence"/>
</dbReference>
<evidence type="ECO:0000313" key="5">
    <source>
        <dbReference type="Proteomes" id="UP001445335"/>
    </source>
</evidence>
<feature type="region of interest" description="Disordered" evidence="2">
    <location>
        <begin position="32"/>
        <end position="62"/>
    </location>
</feature>
<dbReference type="PROSITE" id="PS50059">
    <property type="entry name" value="FKBP_PPIASE"/>
    <property type="match status" value="1"/>
</dbReference>
<dbReference type="AlphaFoldDB" id="A0AAW1RKK4"/>
<evidence type="ECO:0000259" key="3">
    <source>
        <dbReference type="PROSITE" id="PS50059"/>
    </source>
</evidence>
<gene>
    <name evidence="4" type="ORF">WJX81_002415</name>
</gene>
<proteinExistence type="predicted"/>
<comment type="catalytic activity">
    <reaction evidence="1">
        <text>[protein]-peptidylproline (omega=180) = [protein]-peptidylproline (omega=0)</text>
        <dbReference type="Rhea" id="RHEA:16237"/>
        <dbReference type="Rhea" id="RHEA-COMP:10747"/>
        <dbReference type="Rhea" id="RHEA-COMP:10748"/>
        <dbReference type="ChEBI" id="CHEBI:83833"/>
        <dbReference type="ChEBI" id="CHEBI:83834"/>
        <dbReference type="EC" id="5.2.1.8"/>
    </reaction>
</comment>
<evidence type="ECO:0000313" key="4">
    <source>
        <dbReference type="EMBL" id="KAK9834273.1"/>
    </source>
</evidence>
<keyword evidence="1" id="KW-0697">Rotamase</keyword>
<reference evidence="4 5" key="1">
    <citation type="journal article" date="2024" name="Nat. Commun.">
        <title>Phylogenomics reveals the evolutionary origins of lichenization in chlorophyte algae.</title>
        <authorList>
            <person name="Puginier C."/>
            <person name="Libourel C."/>
            <person name="Otte J."/>
            <person name="Skaloud P."/>
            <person name="Haon M."/>
            <person name="Grisel S."/>
            <person name="Petersen M."/>
            <person name="Berrin J.G."/>
            <person name="Delaux P.M."/>
            <person name="Dal Grande F."/>
            <person name="Keller J."/>
        </authorList>
    </citation>
    <scope>NUCLEOTIDE SEQUENCE [LARGE SCALE GENOMIC DNA]</scope>
    <source>
        <strain evidence="4 5">SAG 245.80</strain>
    </source>
</reference>
<dbReference type="EC" id="5.2.1.8" evidence="1"/>
<dbReference type="GO" id="GO:0003755">
    <property type="term" value="F:peptidyl-prolyl cis-trans isomerase activity"/>
    <property type="evidence" value="ECO:0007669"/>
    <property type="project" value="UniProtKB-KW"/>
</dbReference>
<dbReference type="Pfam" id="PF00254">
    <property type="entry name" value="FKBP_C"/>
    <property type="match status" value="1"/>
</dbReference>
<dbReference type="InterPro" id="IPR046357">
    <property type="entry name" value="PPIase_dom_sf"/>
</dbReference>
<name>A0AAW1RKK4_9CHLO</name>
<evidence type="ECO:0000256" key="1">
    <source>
        <dbReference type="PROSITE-ProRule" id="PRU00277"/>
    </source>
</evidence>
<dbReference type="EMBL" id="JALJOU010000032">
    <property type="protein sequence ID" value="KAK9834273.1"/>
    <property type="molecule type" value="Genomic_DNA"/>
</dbReference>
<sequence length="277" mass="29664">MGLLPKAELCGSAACARRLCPFCQLPERPNKWRASRTTNDWKRKGVRAASGAAGSASETSGVADTSRRQALAAVFLSSTALARRAQAQTKGVVDGGATELLPTAVAKSLSLSGKQVLETNRRVQAQNNSPADFPGFVRQGYDIKVLADGYQVDNKGLIFKDVAEGSGERPADGQEVVFDYIAYNESGVKIDSSYNKGRPASIRLGINGLIPGFELGIKGMRPGGKRRMVVPPELGPPVGPSTFFSAKQCEVFDVELHAVHSCQRRQFAMFSDVVCDV</sequence>
<feature type="compositionally biased region" description="Low complexity" evidence="2">
    <location>
        <begin position="47"/>
        <end position="62"/>
    </location>
</feature>
<keyword evidence="5" id="KW-1185">Reference proteome</keyword>
<dbReference type="PANTHER" id="PTHR47414:SF1">
    <property type="entry name" value="PEPTIDYL-PROLYL CIS-TRANS ISOMERASE FKBP20-2, CHLOROPLASTIC"/>
    <property type="match status" value="1"/>
</dbReference>
<dbReference type="PANTHER" id="PTHR47414">
    <property type="entry name" value="PEPTIDYL-PROLYL CIS-TRANS ISOMERASE FKBP20-2, CHLOROPLASTIC"/>
    <property type="match status" value="1"/>
</dbReference>
<comment type="caution">
    <text evidence="4">The sequence shown here is derived from an EMBL/GenBank/DDBJ whole genome shotgun (WGS) entry which is preliminary data.</text>
</comment>
<dbReference type="InterPro" id="IPR044239">
    <property type="entry name" value="FKBP20-2-like"/>
</dbReference>
<dbReference type="SUPFAM" id="SSF54534">
    <property type="entry name" value="FKBP-like"/>
    <property type="match status" value="1"/>
</dbReference>
<dbReference type="Gene3D" id="3.10.50.40">
    <property type="match status" value="1"/>
</dbReference>
<feature type="domain" description="PPIase FKBP-type" evidence="3">
    <location>
        <begin position="173"/>
        <end position="260"/>
    </location>
</feature>